<dbReference type="InterPro" id="IPR000719">
    <property type="entry name" value="Prot_kinase_dom"/>
</dbReference>
<dbReference type="InterPro" id="IPR018490">
    <property type="entry name" value="cNMP-bd_dom_sf"/>
</dbReference>
<dbReference type="Pfam" id="PF00027">
    <property type="entry name" value="cNMP_binding"/>
    <property type="match status" value="1"/>
</dbReference>
<evidence type="ECO:0000256" key="1">
    <source>
        <dbReference type="ARBA" id="ARBA00001946"/>
    </source>
</evidence>
<evidence type="ECO:0000256" key="12">
    <source>
        <dbReference type="ARBA" id="ARBA00024113"/>
    </source>
</evidence>
<keyword evidence="8 16" id="KW-0418">Kinase</keyword>
<dbReference type="PROSITE" id="PS50011">
    <property type="entry name" value="PROTEIN_KINASE_DOM"/>
    <property type="match status" value="1"/>
</dbReference>
<keyword evidence="10" id="KW-0460">Magnesium</keyword>
<proteinExistence type="predicted"/>
<dbReference type="GO" id="GO:0046872">
    <property type="term" value="F:metal ion binding"/>
    <property type="evidence" value="ECO:0007669"/>
    <property type="project" value="UniProtKB-KW"/>
</dbReference>
<sequence>MEKRTEQLKAKVPGVGGLCGAAGGKEQPRRGILASCCFPQKCLRDTRFAAKPVFALCKVMSQPLPEVFRLPGHSEDLCQWNQRPADGLTRRKAQADALAGNMGCGASTQASSVSESDVPIGCASEHDCRLSPEERVKDKKAAKDENKAYAATLQFLEHDQHPLVASVCVQTDFKKGDTIIKQGDSGDEFYVIRHGEASVHVGDKGGARVAGLKAGDYFGEKALLRRRAEDGSTLEATNPALPRLHEKLQFANRRAVGGGGNVQQQKAKNPTPKTEEDVALIAEALKHPGCQMVIEESDLNADYFYAEAGKLSISHEQVVESGRFEIFVREGEEEGGGTSAENALLHVETKVLNVVSQGGSFGELSGRKEAWPPIVILTGGAKYQFDALTDATVWVIDRSNFKDILMKVSDNKIKEYATGLEGDAQYLESKEVRYLNDVSILDTLLDTEKMALAKALVEMHFTQGLRALVAEEATGCKAFTLIGTDAYLSPEAISGDEPGNTFYIMYEVLRDVGVVAKGTVDIVKDGAVLNTLEASVSRGTAQFFGEKALLENEKRGATVSATKAAPGARGDDIARGRYGMPFNPGDSAFPCLLGCGGFGTVELWEHKGYIVKTGMQDSVMNEKLGFNIGAYGIFSDNQPQKMRQMSLMKIRTETYNGTQTLYFLLEPCLGGELYATYNRSTGGKGKWKGASEEGDPEEWTGSTDRTGRILSHYQFTKSVLKTFSDTDGSAFVKEAKRHLDDLTFLGPKHLKKALTAENHHLLRRPSFGLSEAAGSIQAGAAVLQSVGDLDFSSLAAALLYYTSGVVFAFEHLHERRIIYRDLKPENLLLTETPDYFAPELIASTGHTNAVEARPK</sequence>
<dbReference type="AlphaFoldDB" id="A0A1Q9E541"/>
<dbReference type="Gene3D" id="2.60.120.10">
    <property type="entry name" value="Jelly Rolls"/>
    <property type="match status" value="3"/>
</dbReference>
<evidence type="ECO:0000313" key="16">
    <source>
        <dbReference type="EMBL" id="OLQ02541.1"/>
    </source>
</evidence>
<dbReference type="InterPro" id="IPR018488">
    <property type="entry name" value="cNMP-bd_CS"/>
</dbReference>
<reference evidence="16 17" key="1">
    <citation type="submission" date="2016-02" db="EMBL/GenBank/DDBJ databases">
        <title>Genome analysis of coral dinoflagellate symbionts highlights evolutionary adaptations to a symbiotic lifestyle.</title>
        <authorList>
            <person name="Aranda M."/>
            <person name="Li Y."/>
            <person name="Liew Y.J."/>
            <person name="Baumgarten S."/>
            <person name="Simakov O."/>
            <person name="Wilson M."/>
            <person name="Piel J."/>
            <person name="Ashoor H."/>
            <person name="Bougouffa S."/>
            <person name="Bajic V.B."/>
            <person name="Ryu T."/>
            <person name="Ravasi T."/>
            <person name="Bayer T."/>
            <person name="Micklem G."/>
            <person name="Kim H."/>
            <person name="Bhak J."/>
            <person name="Lajeunesse T.C."/>
            <person name="Voolstra C.R."/>
        </authorList>
    </citation>
    <scope>NUCLEOTIDE SEQUENCE [LARGE SCALE GENOMIC DNA]</scope>
    <source>
        <strain evidence="16 17">CCMP2467</strain>
    </source>
</reference>
<evidence type="ECO:0000256" key="7">
    <source>
        <dbReference type="ARBA" id="ARBA00022741"/>
    </source>
</evidence>
<dbReference type="GO" id="GO:0005952">
    <property type="term" value="C:cAMP-dependent protein kinase complex"/>
    <property type="evidence" value="ECO:0007669"/>
    <property type="project" value="TreeGrafter"/>
</dbReference>
<comment type="caution">
    <text evidence="16">The sequence shown here is derived from an EMBL/GenBank/DDBJ whole genome shotgun (WGS) entry which is preliminary data.</text>
</comment>
<dbReference type="PROSITE" id="PS00888">
    <property type="entry name" value="CNMP_BINDING_1"/>
    <property type="match status" value="1"/>
</dbReference>
<dbReference type="PRINTS" id="PR00103">
    <property type="entry name" value="CAMPKINASE"/>
</dbReference>
<dbReference type="InterPro" id="IPR000595">
    <property type="entry name" value="cNMP-bd_dom"/>
</dbReference>
<dbReference type="SUPFAM" id="SSF51206">
    <property type="entry name" value="cAMP-binding domain-like"/>
    <property type="match status" value="3"/>
</dbReference>
<evidence type="ECO:0000256" key="10">
    <source>
        <dbReference type="ARBA" id="ARBA00022842"/>
    </source>
</evidence>
<evidence type="ECO:0000256" key="4">
    <source>
        <dbReference type="ARBA" id="ARBA00022535"/>
    </source>
</evidence>
<dbReference type="PROSITE" id="PS50042">
    <property type="entry name" value="CNMP_BINDING_3"/>
    <property type="match status" value="3"/>
</dbReference>
<keyword evidence="5" id="KW-0808">Transferase</keyword>
<evidence type="ECO:0000256" key="2">
    <source>
        <dbReference type="ARBA" id="ARBA00022490"/>
    </source>
</evidence>
<dbReference type="GO" id="GO:0004691">
    <property type="term" value="F:cAMP-dependent protein kinase activity"/>
    <property type="evidence" value="ECO:0007669"/>
    <property type="project" value="TreeGrafter"/>
</dbReference>
<accession>A0A1Q9E541</accession>
<dbReference type="PANTHER" id="PTHR24353:SF37">
    <property type="entry name" value="CAMP-DEPENDENT PROTEIN KINASE CATALYTIC SUBUNIT PRKX"/>
    <property type="match status" value="1"/>
</dbReference>
<evidence type="ECO:0000256" key="8">
    <source>
        <dbReference type="ARBA" id="ARBA00022777"/>
    </source>
</evidence>
<evidence type="ECO:0000313" key="17">
    <source>
        <dbReference type="Proteomes" id="UP000186817"/>
    </source>
</evidence>
<evidence type="ECO:0000259" key="14">
    <source>
        <dbReference type="PROSITE" id="PS50011"/>
    </source>
</evidence>
<dbReference type="PANTHER" id="PTHR24353">
    <property type="entry name" value="CYCLIC NUCLEOTIDE-DEPENDENT PROTEIN KINASE"/>
    <property type="match status" value="1"/>
</dbReference>
<organism evidence="16 17">
    <name type="scientific">Symbiodinium microadriaticum</name>
    <name type="common">Dinoflagellate</name>
    <name type="synonym">Zooxanthella microadriatica</name>
    <dbReference type="NCBI Taxonomy" id="2951"/>
    <lineage>
        <taxon>Eukaryota</taxon>
        <taxon>Sar</taxon>
        <taxon>Alveolata</taxon>
        <taxon>Dinophyceae</taxon>
        <taxon>Suessiales</taxon>
        <taxon>Symbiodiniaceae</taxon>
        <taxon>Symbiodinium</taxon>
    </lineage>
</organism>
<keyword evidence="2" id="KW-0963">Cytoplasm</keyword>
<feature type="domain" description="Protein kinase" evidence="14">
    <location>
        <begin position="587"/>
        <end position="855"/>
    </location>
</feature>
<evidence type="ECO:0000256" key="11">
    <source>
        <dbReference type="ARBA" id="ARBA00022992"/>
    </source>
</evidence>
<evidence type="ECO:0000256" key="9">
    <source>
        <dbReference type="ARBA" id="ARBA00022840"/>
    </source>
</evidence>
<keyword evidence="17" id="KW-1185">Reference proteome</keyword>
<dbReference type="CDD" id="cd00038">
    <property type="entry name" value="CAP_ED"/>
    <property type="match status" value="2"/>
</dbReference>
<dbReference type="Proteomes" id="UP000186817">
    <property type="component" value="Unassembled WGS sequence"/>
</dbReference>
<dbReference type="PROSITE" id="PS00108">
    <property type="entry name" value="PROTEIN_KINASE_ST"/>
    <property type="match status" value="1"/>
</dbReference>
<keyword evidence="9" id="KW-0067">ATP-binding</keyword>
<feature type="domain" description="Cyclic nucleotide-binding" evidence="15">
    <location>
        <begin position="318"/>
        <end position="422"/>
    </location>
</feature>
<protein>
    <recommendedName>
        <fullName evidence="12">cGMP-dependent protein kinase</fullName>
    </recommendedName>
</protein>
<evidence type="ECO:0000259" key="15">
    <source>
        <dbReference type="PROSITE" id="PS50042"/>
    </source>
</evidence>
<dbReference type="InterPro" id="IPR011009">
    <property type="entry name" value="Kinase-like_dom_sf"/>
</dbReference>
<evidence type="ECO:0000256" key="5">
    <source>
        <dbReference type="ARBA" id="ARBA00022679"/>
    </source>
</evidence>
<keyword evidence="11" id="KW-0142">cGMP-binding</keyword>
<keyword evidence="7" id="KW-0547">Nucleotide-binding</keyword>
<dbReference type="EMBL" id="LSRX01000262">
    <property type="protein sequence ID" value="OLQ02541.1"/>
    <property type="molecule type" value="Genomic_DNA"/>
</dbReference>
<name>A0A1Q9E541_SYMMI</name>
<dbReference type="InterPro" id="IPR008271">
    <property type="entry name" value="Ser/Thr_kinase_AS"/>
</dbReference>
<dbReference type="SUPFAM" id="SSF56112">
    <property type="entry name" value="Protein kinase-like (PK-like)"/>
    <property type="match status" value="1"/>
</dbReference>
<comment type="cofactor">
    <cofactor evidence="1">
        <name>Mg(2+)</name>
        <dbReference type="ChEBI" id="CHEBI:18420"/>
    </cofactor>
</comment>
<dbReference type="Gene3D" id="1.10.510.10">
    <property type="entry name" value="Transferase(Phosphotransferase) domain 1"/>
    <property type="match status" value="1"/>
</dbReference>
<dbReference type="InterPro" id="IPR014710">
    <property type="entry name" value="RmlC-like_jellyroll"/>
</dbReference>
<feature type="domain" description="Cyclic nucleotide-binding" evidence="15">
    <location>
        <begin position="488"/>
        <end position="562"/>
    </location>
</feature>
<dbReference type="SMART" id="SM00100">
    <property type="entry name" value="cNMP"/>
    <property type="match status" value="1"/>
</dbReference>
<dbReference type="GO" id="GO:0005524">
    <property type="term" value="F:ATP binding"/>
    <property type="evidence" value="ECO:0007669"/>
    <property type="project" value="UniProtKB-KW"/>
</dbReference>
<evidence type="ECO:0000256" key="6">
    <source>
        <dbReference type="ARBA" id="ARBA00022723"/>
    </source>
</evidence>
<gene>
    <name evidence="16" type="primary">PRKAR1B</name>
    <name evidence="16" type="ORF">AK812_SmicGene14591</name>
</gene>
<feature type="region of interest" description="Disordered" evidence="13">
    <location>
        <begin position="682"/>
        <end position="703"/>
    </location>
</feature>
<keyword evidence="3" id="KW-0723">Serine/threonine-protein kinase</keyword>
<keyword evidence="6" id="KW-0479">Metal-binding</keyword>
<evidence type="ECO:0000256" key="13">
    <source>
        <dbReference type="SAM" id="MobiDB-lite"/>
    </source>
</evidence>
<keyword evidence="4" id="KW-0140">cGMP</keyword>
<evidence type="ECO:0000256" key="3">
    <source>
        <dbReference type="ARBA" id="ARBA00022527"/>
    </source>
</evidence>
<dbReference type="GO" id="GO:0030553">
    <property type="term" value="F:cGMP binding"/>
    <property type="evidence" value="ECO:0007669"/>
    <property type="project" value="UniProtKB-KW"/>
</dbReference>
<feature type="domain" description="Cyclic nucleotide-binding" evidence="15">
    <location>
        <begin position="152"/>
        <end position="238"/>
    </location>
</feature>